<evidence type="ECO:0000256" key="1">
    <source>
        <dbReference type="SAM" id="SignalP"/>
    </source>
</evidence>
<dbReference type="Pfam" id="PF04775">
    <property type="entry name" value="Bile_Hydr_Trans"/>
    <property type="match status" value="1"/>
</dbReference>
<evidence type="ECO:0000259" key="2">
    <source>
        <dbReference type="Pfam" id="PF04775"/>
    </source>
</evidence>
<dbReference type="InterPro" id="IPR029058">
    <property type="entry name" value="AB_hydrolase_fold"/>
</dbReference>
<evidence type="ECO:0000313" key="3">
    <source>
        <dbReference type="EMBL" id="MDN4599498.1"/>
    </source>
</evidence>
<gene>
    <name evidence="3" type="ORF">P5G59_20285</name>
</gene>
<dbReference type="EMBL" id="JAROCB010000007">
    <property type="protein sequence ID" value="MDN4599498.1"/>
    <property type="molecule type" value="Genomic_DNA"/>
</dbReference>
<dbReference type="Proteomes" id="UP001174210">
    <property type="component" value="Unassembled WGS sequence"/>
</dbReference>
<dbReference type="RefSeq" id="WP_301220839.1">
    <property type="nucleotide sequence ID" value="NZ_JAROCB010000007.1"/>
</dbReference>
<dbReference type="InterPro" id="IPR006862">
    <property type="entry name" value="Thio_Ohase/aa_AcTrfase"/>
</dbReference>
<proteinExistence type="predicted"/>
<dbReference type="PROSITE" id="PS51257">
    <property type="entry name" value="PROKAR_LIPOPROTEIN"/>
    <property type="match status" value="1"/>
</dbReference>
<evidence type="ECO:0000313" key="4">
    <source>
        <dbReference type="Proteomes" id="UP001174210"/>
    </source>
</evidence>
<name>A0ABT8J352_9MICO</name>
<protein>
    <submittedName>
        <fullName evidence="3">Acyl-CoA thioesterase/BAAT N-terminal domain-containing protein</fullName>
    </submittedName>
</protein>
<reference evidence="3" key="1">
    <citation type="submission" date="2023-03" db="EMBL/GenBank/DDBJ databases">
        <title>MT1 and MT2 Draft Genomes of Novel Species.</title>
        <authorList>
            <person name="Venkateswaran K."/>
        </authorList>
    </citation>
    <scope>NUCLEOTIDE SEQUENCE</scope>
    <source>
        <strain evidence="3">F6_8S_P_1A</strain>
    </source>
</reference>
<feature type="chain" id="PRO_5047453261" evidence="1">
    <location>
        <begin position="24"/>
        <end position="429"/>
    </location>
</feature>
<feature type="signal peptide" evidence="1">
    <location>
        <begin position="1"/>
        <end position="23"/>
    </location>
</feature>
<dbReference type="Gene3D" id="3.40.50.1820">
    <property type="entry name" value="alpha/beta hydrolase"/>
    <property type="match status" value="1"/>
</dbReference>
<sequence>MRRRLLRALVAVVAVAAVLSGCAAVGGGGGARIQFSLFGDGMSQPFGVRLTGLQPGEPVVVSVRAHTAAGWLSSRAVYAVPPDGRVQLWSQEPISGPYPRPDGAGLLWSLTGPSLSQRQLEQQWVRGALDLRFRAEQAGLSVATAVLHRAPLAAGTSDRDVLGSDLIATGDPEAAGLAAPEKVGLLVESVPTPVDLRPGVIVIDGDDDGGSGAFAAHQIAAAGFPVFVLPAFVPEGRIAGSAALSVETFDAALTWFSSLPIVDEGRIFVYGTGPSSSLALWFASHDPERVHGVFAASGATALQCTSEAGSPLLIQHDLPLPCANPERTIAGTDILPLQRIPGPVVLACGTADQLLPTACDWTRAGEQARGKKDGDAFLYSEGAGHEISTPPELPIGLSDLPPATAQATEDARVAFWQLVLARLAGAMRP</sequence>
<dbReference type="PANTHER" id="PTHR10824:SF4">
    <property type="entry name" value="ACYL-COENZYME A THIOESTERASE 1-LIKE"/>
    <property type="match status" value="1"/>
</dbReference>
<feature type="domain" description="Acyl-CoA thioester hydrolase/bile acid-CoA amino acid N-acetyltransferase" evidence="2">
    <location>
        <begin position="44"/>
        <end position="159"/>
    </location>
</feature>
<keyword evidence="1" id="KW-0732">Signal</keyword>
<comment type="caution">
    <text evidence="3">The sequence shown here is derived from an EMBL/GenBank/DDBJ whole genome shotgun (WGS) entry which is preliminary data.</text>
</comment>
<organism evidence="3 4">
    <name type="scientific">Leifsonia virtsii</name>
    <dbReference type="NCBI Taxonomy" id="3035915"/>
    <lineage>
        <taxon>Bacteria</taxon>
        <taxon>Bacillati</taxon>
        <taxon>Actinomycetota</taxon>
        <taxon>Actinomycetes</taxon>
        <taxon>Micrococcales</taxon>
        <taxon>Microbacteriaceae</taxon>
        <taxon>Leifsonia</taxon>
    </lineage>
</organism>
<dbReference type="Gene3D" id="2.60.40.2240">
    <property type="entry name" value="Acyl-CoA thioester hydrolase/BAAT N-terminal domain"/>
    <property type="match status" value="1"/>
</dbReference>
<keyword evidence="4" id="KW-1185">Reference proteome</keyword>
<dbReference type="PANTHER" id="PTHR10824">
    <property type="entry name" value="ACYL-COENZYME A THIOESTERASE-RELATED"/>
    <property type="match status" value="1"/>
</dbReference>
<accession>A0ABT8J352</accession>
<dbReference type="SUPFAM" id="SSF53474">
    <property type="entry name" value="alpha/beta-Hydrolases"/>
    <property type="match status" value="1"/>
</dbReference>
<dbReference type="InterPro" id="IPR042490">
    <property type="entry name" value="Thio_Ohase/BAAT_N"/>
</dbReference>